<name>A0A6J4KGV9_9HYPH</name>
<evidence type="ECO:0000256" key="1">
    <source>
        <dbReference type="SAM" id="MobiDB-lite"/>
    </source>
</evidence>
<gene>
    <name evidence="2" type="ORF">AVDCRST_MAG90-87</name>
</gene>
<feature type="region of interest" description="Disordered" evidence="1">
    <location>
        <begin position="1"/>
        <end position="44"/>
    </location>
</feature>
<accession>A0A6J4KGV9</accession>
<reference evidence="2" key="1">
    <citation type="submission" date="2020-02" db="EMBL/GenBank/DDBJ databases">
        <authorList>
            <person name="Meier V. D."/>
        </authorList>
    </citation>
    <scope>NUCLEOTIDE SEQUENCE</scope>
    <source>
        <strain evidence="2">AVDCRST_MAG90</strain>
    </source>
</reference>
<proteinExistence type="predicted"/>
<feature type="compositionally biased region" description="Basic and acidic residues" evidence="1">
    <location>
        <begin position="20"/>
        <end position="44"/>
    </location>
</feature>
<dbReference type="EMBL" id="CADCUC010000019">
    <property type="protein sequence ID" value="CAA9305667.1"/>
    <property type="molecule type" value="Genomic_DNA"/>
</dbReference>
<dbReference type="AlphaFoldDB" id="A0A6J4KGV9"/>
<sequence>GPGSVDCSASRTLPHRRHACGRDPDLHGRLRRRSGDGNRNRRLV</sequence>
<feature type="non-terminal residue" evidence="2">
    <location>
        <position position="1"/>
    </location>
</feature>
<organism evidence="2">
    <name type="scientific">uncultured Microvirga sp</name>
    <dbReference type="NCBI Taxonomy" id="412392"/>
    <lineage>
        <taxon>Bacteria</taxon>
        <taxon>Pseudomonadati</taxon>
        <taxon>Pseudomonadota</taxon>
        <taxon>Alphaproteobacteria</taxon>
        <taxon>Hyphomicrobiales</taxon>
        <taxon>Methylobacteriaceae</taxon>
        <taxon>Microvirga</taxon>
        <taxon>environmental samples</taxon>
    </lineage>
</organism>
<feature type="non-terminal residue" evidence="2">
    <location>
        <position position="44"/>
    </location>
</feature>
<evidence type="ECO:0000313" key="2">
    <source>
        <dbReference type="EMBL" id="CAA9305667.1"/>
    </source>
</evidence>
<protein>
    <submittedName>
        <fullName evidence="2">Uncharacterized protein</fullName>
    </submittedName>
</protein>